<organism evidence="2 3">
    <name type="scientific">Paenibacillus aurantius</name>
    <dbReference type="NCBI Taxonomy" id="2918900"/>
    <lineage>
        <taxon>Bacteria</taxon>
        <taxon>Bacillati</taxon>
        <taxon>Bacillota</taxon>
        <taxon>Bacilli</taxon>
        <taxon>Bacillales</taxon>
        <taxon>Paenibacillaceae</taxon>
        <taxon>Paenibacillus</taxon>
    </lineage>
</organism>
<feature type="compositionally biased region" description="Low complexity" evidence="1">
    <location>
        <begin position="168"/>
        <end position="181"/>
    </location>
</feature>
<evidence type="ECO:0000256" key="1">
    <source>
        <dbReference type="SAM" id="MobiDB-lite"/>
    </source>
</evidence>
<dbReference type="EMBL" id="CP130318">
    <property type="protein sequence ID" value="WNQ13916.1"/>
    <property type="molecule type" value="Genomic_DNA"/>
</dbReference>
<dbReference type="KEGG" id="paun:MJA45_13135"/>
<dbReference type="InterPro" id="IPR009078">
    <property type="entry name" value="Ferritin-like_SF"/>
</dbReference>
<protein>
    <submittedName>
        <fullName evidence="2">DUF455 family protein</fullName>
    </submittedName>
</protein>
<dbReference type="RefSeq" id="WP_315607697.1">
    <property type="nucleotide sequence ID" value="NZ_CP130318.1"/>
</dbReference>
<dbReference type="InterPro" id="IPR007402">
    <property type="entry name" value="DUF455"/>
</dbReference>
<gene>
    <name evidence="2" type="ORF">MJA45_13135</name>
</gene>
<proteinExistence type="predicted"/>
<dbReference type="SUPFAM" id="SSF47240">
    <property type="entry name" value="Ferritin-like"/>
    <property type="match status" value="1"/>
</dbReference>
<keyword evidence="3" id="KW-1185">Reference proteome</keyword>
<dbReference type="Pfam" id="PF04305">
    <property type="entry name" value="DUF455"/>
    <property type="match status" value="1"/>
</dbReference>
<evidence type="ECO:0000313" key="2">
    <source>
        <dbReference type="EMBL" id="WNQ13916.1"/>
    </source>
</evidence>
<name>A0AA96RHU3_9BACL</name>
<dbReference type="Proteomes" id="UP001305702">
    <property type="component" value="Chromosome"/>
</dbReference>
<feature type="region of interest" description="Disordered" evidence="1">
    <location>
        <begin position="160"/>
        <end position="181"/>
    </location>
</feature>
<dbReference type="AlphaFoldDB" id="A0AA96RHU3"/>
<accession>A0AA96RHU3</accession>
<sequence length="480" mass="54824">MSDQSKREWSKKELRRIPQAAGLRRAAAFQRSLIGITGAWIARLRHAECKYMAARHLWEWAEIFDGLRKRLLEMPGGKPDAPLENHLNSVLEEALFAADEEPFLDALYNVLLPALRRAYLGYIQSTVELPDRPSVHLLKDAARTIEQQLQEGRDMLQSFRRERDTAPDTASDVSASGSDSSAEWVRHMQALLDTAGGLSGKAETATVEAKRRYAGRTYRSPEMQHRTVGSHYSYEHPIEGYLWSNNLKGDPLIERAALAVWLYNELDAAEYLSPILYEVRGMPWEFYYDVARHTWDEARHSEFGLKLMTALGFTPGEFEVWVATYMSSIQLKPYERYAAVTCWYEPGSFQVKPDYLARLAEEAGGEDLAVELLRFDLADETLHVSFGHKWVEKLMRHYGDSRTVDEFVAEVKKLGTALREEQAAAFTRTMPDANRHTLESIREHMERWMEEKGKAIPVYAAQTSTEHGGAEDDWREGSSL</sequence>
<reference evidence="2 3" key="1">
    <citation type="submission" date="2022-02" db="EMBL/GenBank/DDBJ databases">
        <title>Paenibacillus sp. MBLB1776 Whole Genome Shotgun Sequencing.</title>
        <authorList>
            <person name="Hwang C.Y."/>
            <person name="Cho E.-S."/>
            <person name="Seo M.-J."/>
        </authorList>
    </citation>
    <scope>NUCLEOTIDE SEQUENCE [LARGE SCALE GENOMIC DNA]</scope>
    <source>
        <strain evidence="2 3">MBLB1776</strain>
    </source>
</reference>
<evidence type="ECO:0000313" key="3">
    <source>
        <dbReference type="Proteomes" id="UP001305702"/>
    </source>
</evidence>